<name>A0A447TXW3_SALET</name>
<dbReference type="AlphaFoldDB" id="A0A447TXW3"/>
<dbReference type="Proteomes" id="UP000269208">
    <property type="component" value="Chromosome"/>
</dbReference>
<protein>
    <submittedName>
        <fullName evidence="1">Anaerobic sulfite reductase subunit C</fullName>
        <ecNumber evidence="1">1.8.1.-</ecNumber>
    </submittedName>
</protein>
<accession>A0A447TXW3</accession>
<proteinExistence type="predicted"/>
<dbReference type="EC" id="1.8.1.-" evidence="1"/>
<dbReference type="EMBL" id="LR134190">
    <property type="protein sequence ID" value="VEB55827.1"/>
    <property type="molecule type" value="Genomic_DNA"/>
</dbReference>
<evidence type="ECO:0000313" key="1">
    <source>
        <dbReference type="EMBL" id="VEB55827.1"/>
    </source>
</evidence>
<sequence length="90" mass="10183">MSIDIDIIKARAKNEYRLSKVRGESHDQRPHSRRYFARAFANGGPRDIAETLGATDKIHLTTPPEAGDAGYPLRRYRQRERCAGAISSRD</sequence>
<reference evidence="1 2" key="1">
    <citation type="submission" date="2018-12" db="EMBL/GenBank/DDBJ databases">
        <authorList>
            <consortium name="Pathogen Informatics"/>
        </authorList>
    </citation>
    <scope>NUCLEOTIDE SEQUENCE [LARGE SCALE GENOMIC DNA]</scope>
    <source>
        <strain evidence="1 2">NCTC6754</strain>
    </source>
</reference>
<keyword evidence="1" id="KW-0560">Oxidoreductase</keyword>
<gene>
    <name evidence="1" type="primary">asrC_3</name>
    <name evidence="1" type="ORF">NCTC6754_04043</name>
</gene>
<evidence type="ECO:0000313" key="2">
    <source>
        <dbReference type="Proteomes" id="UP000269208"/>
    </source>
</evidence>
<dbReference type="GO" id="GO:0016491">
    <property type="term" value="F:oxidoreductase activity"/>
    <property type="evidence" value="ECO:0007669"/>
    <property type="project" value="UniProtKB-KW"/>
</dbReference>
<organism evidence="1 2">
    <name type="scientific">Salmonella enterica I</name>
    <dbReference type="NCBI Taxonomy" id="59201"/>
    <lineage>
        <taxon>Bacteria</taxon>
        <taxon>Pseudomonadati</taxon>
        <taxon>Pseudomonadota</taxon>
        <taxon>Gammaproteobacteria</taxon>
        <taxon>Enterobacterales</taxon>
        <taxon>Enterobacteriaceae</taxon>
        <taxon>Salmonella</taxon>
    </lineage>
</organism>